<dbReference type="AlphaFoldDB" id="A0AA39QBH7"/>
<gene>
    <name evidence="1" type="ORF">EDD18DRAFT_1152839</name>
</gene>
<reference evidence="1" key="1">
    <citation type="submission" date="2023-06" db="EMBL/GenBank/DDBJ databases">
        <authorList>
            <consortium name="Lawrence Berkeley National Laboratory"/>
            <person name="Ahrendt S."/>
            <person name="Sahu N."/>
            <person name="Indic B."/>
            <person name="Wong-Bajracharya J."/>
            <person name="Merenyi Z."/>
            <person name="Ke H.-M."/>
            <person name="Monk M."/>
            <person name="Kocsube S."/>
            <person name="Drula E."/>
            <person name="Lipzen A."/>
            <person name="Balint B."/>
            <person name="Henrissat B."/>
            <person name="Andreopoulos B."/>
            <person name="Martin F.M."/>
            <person name="Harder C.B."/>
            <person name="Rigling D."/>
            <person name="Ford K.L."/>
            <person name="Foster G.D."/>
            <person name="Pangilinan J."/>
            <person name="Papanicolaou A."/>
            <person name="Barry K."/>
            <person name="LaButti K."/>
            <person name="Viragh M."/>
            <person name="Koriabine M."/>
            <person name="Yan M."/>
            <person name="Riley R."/>
            <person name="Champramary S."/>
            <person name="Plett K.L."/>
            <person name="Tsai I.J."/>
            <person name="Slot J."/>
            <person name="Sipos G."/>
            <person name="Plett J."/>
            <person name="Nagy L.G."/>
            <person name="Grigoriev I.V."/>
        </authorList>
    </citation>
    <scope>NUCLEOTIDE SEQUENCE</scope>
    <source>
        <strain evidence="1">HWK02</strain>
    </source>
</reference>
<organism evidence="1 2">
    <name type="scientific">Armillaria luteobubalina</name>
    <dbReference type="NCBI Taxonomy" id="153913"/>
    <lineage>
        <taxon>Eukaryota</taxon>
        <taxon>Fungi</taxon>
        <taxon>Dikarya</taxon>
        <taxon>Basidiomycota</taxon>
        <taxon>Agaricomycotina</taxon>
        <taxon>Agaricomycetes</taxon>
        <taxon>Agaricomycetidae</taxon>
        <taxon>Agaricales</taxon>
        <taxon>Marasmiineae</taxon>
        <taxon>Physalacriaceae</taxon>
        <taxon>Armillaria</taxon>
    </lineage>
</organism>
<feature type="non-terminal residue" evidence="1">
    <location>
        <position position="1"/>
    </location>
</feature>
<comment type="caution">
    <text evidence="1">The sequence shown here is derived from an EMBL/GenBank/DDBJ whole genome shotgun (WGS) entry which is preliminary data.</text>
</comment>
<protein>
    <submittedName>
        <fullName evidence="1">Uncharacterized protein</fullName>
    </submittedName>
</protein>
<evidence type="ECO:0000313" key="1">
    <source>
        <dbReference type="EMBL" id="KAK0499837.1"/>
    </source>
</evidence>
<keyword evidence="2" id="KW-1185">Reference proteome</keyword>
<dbReference type="Proteomes" id="UP001175228">
    <property type="component" value="Unassembled WGS sequence"/>
</dbReference>
<name>A0AA39QBH7_9AGAR</name>
<accession>A0AA39QBH7</accession>
<sequence length="77" mass="8757">MRLQFSNQISSFYSVTSALIYFSSLLSPITTQGAEELDLTVLIRQEPCSSSDWNRTISGPASRRRNIAYRIIYHNAL</sequence>
<dbReference type="EMBL" id="JAUEPU010000009">
    <property type="protein sequence ID" value="KAK0499837.1"/>
    <property type="molecule type" value="Genomic_DNA"/>
</dbReference>
<evidence type="ECO:0000313" key="2">
    <source>
        <dbReference type="Proteomes" id="UP001175228"/>
    </source>
</evidence>
<proteinExistence type="predicted"/>